<feature type="transmembrane region" description="Helical" evidence="1">
    <location>
        <begin position="26"/>
        <end position="44"/>
    </location>
</feature>
<accession>A0A843YS59</accession>
<dbReference type="InterPro" id="IPR009305">
    <property type="entry name" value="Mpo1-like"/>
</dbReference>
<keyword evidence="1" id="KW-1133">Transmembrane helix</keyword>
<name>A0A843YS59_9BURK</name>
<dbReference type="EMBL" id="WINI01000001">
    <property type="protein sequence ID" value="MQQ99535.1"/>
    <property type="molecule type" value="Genomic_DNA"/>
</dbReference>
<keyword evidence="1" id="KW-0812">Transmembrane</keyword>
<comment type="caution">
    <text evidence="2">The sequence shown here is derived from an EMBL/GenBank/DDBJ whole genome shotgun (WGS) entry which is preliminary data.</text>
</comment>
<dbReference type="PANTHER" id="PTHR28026:SF9">
    <property type="entry name" value="2-HYDROXY-PALMITIC ACID DIOXYGENASE MPO1"/>
    <property type="match status" value="1"/>
</dbReference>
<sequence length="146" mass="16666">MDVATREIDVLLNTYAESHRNPTNELIHVICIPAIIFAALGMFWSLHPFIAALVVVAALIYYCTLSWRLASGMLLMLALMLLVLEVIPSHSVFYLSLTVFVLAWIGQFVGHHIEGKKPSFFDDLRFLMIGPLFVLQIFYRRLHLAY</sequence>
<dbReference type="GO" id="GO:0016020">
    <property type="term" value="C:membrane"/>
    <property type="evidence" value="ECO:0007669"/>
    <property type="project" value="GOC"/>
</dbReference>
<dbReference type="GO" id="GO:0046521">
    <property type="term" value="P:sphingoid catabolic process"/>
    <property type="evidence" value="ECO:0007669"/>
    <property type="project" value="TreeGrafter"/>
</dbReference>
<protein>
    <submittedName>
        <fullName evidence="2">DUF962 domain-containing protein</fullName>
    </submittedName>
</protein>
<evidence type="ECO:0000256" key="1">
    <source>
        <dbReference type="SAM" id="Phobius"/>
    </source>
</evidence>
<feature type="transmembrane region" description="Helical" evidence="1">
    <location>
        <begin position="124"/>
        <end position="142"/>
    </location>
</feature>
<dbReference type="OrthoDB" id="5515308at2"/>
<proteinExistence type="predicted"/>
<feature type="transmembrane region" description="Helical" evidence="1">
    <location>
        <begin position="50"/>
        <end position="70"/>
    </location>
</feature>
<evidence type="ECO:0000313" key="2">
    <source>
        <dbReference type="EMBL" id="MQQ99535.1"/>
    </source>
</evidence>
<dbReference type="AlphaFoldDB" id="A0A843YS59"/>
<organism evidence="2 3">
    <name type="scientific">Glaciimonas soli</name>
    <dbReference type="NCBI Taxonomy" id="2590999"/>
    <lineage>
        <taxon>Bacteria</taxon>
        <taxon>Pseudomonadati</taxon>
        <taxon>Pseudomonadota</taxon>
        <taxon>Betaproteobacteria</taxon>
        <taxon>Burkholderiales</taxon>
        <taxon>Oxalobacteraceae</taxon>
        <taxon>Glaciimonas</taxon>
    </lineage>
</organism>
<keyword evidence="1" id="KW-0472">Membrane</keyword>
<feature type="transmembrane region" description="Helical" evidence="1">
    <location>
        <begin position="77"/>
        <end position="104"/>
    </location>
</feature>
<dbReference type="PANTHER" id="PTHR28026">
    <property type="entry name" value="DUF962 DOMAIN PROTEIN (AFU_ORTHOLOGUE AFUA_8G05310)"/>
    <property type="match status" value="1"/>
</dbReference>
<dbReference type="Pfam" id="PF06127">
    <property type="entry name" value="Mpo1-like"/>
    <property type="match status" value="1"/>
</dbReference>
<evidence type="ECO:0000313" key="3">
    <source>
        <dbReference type="Proteomes" id="UP000451565"/>
    </source>
</evidence>
<gene>
    <name evidence="2" type="ORF">GEV47_02390</name>
</gene>
<keyword evidence="3" id="KW-1185">Reference proteome</keyword>
<reference evidence="2 3" key="1">
    <citation type="submission" date="2019-10" db="EMBL/GenBank/DDBJ databases">
        <title>Glaciimonas soli sp. nov., a psychrophilic bacterium isolated from the forest soil of a high elevation mountain in Taiwan.</title>
        <authorList>
            <person name="Wang L.-T."/>
            <person name="Shieh W.Y."/>
        </authorList>
    </citation>
    <scope>NUCLEOTIDE SEQUENCE [LARGE SCALE GENOMIC DNA]</scope>
    <source>
        <strain evidence="2 3">GS1</strain>
    </source>
</reference>
<dbReference type="Proteomes" id="UP000451565">
    <property type="component" value="Unassembled WGS sequence"/>
</dbReference>